<keyword evidence="2" id="KW-1133">Transmembrane helix</keyword>
<protein>
    <submittedName>
        <fullName evidence="3">Uncharacterized protein</fullName>
    </submittedName>
</protein>
<accession>A0ABD5T8S5</accession>
<organism evidence="3 4">
    <name type="scientific">Halobaculum halobium</name>
    <dbReference type="NCBI Taxonomy" id="3032281"/>
    <lineage>
        <taxon>Archaea</taxon>
        <taxon>Methanobacteriati</taxon>
        <taxon>Methanobacteriota</taxon>
        <taxon>Stenosarchaea group</taxon>
        <taxon>Halobacteria</taxon>
        <taxon>Halobacteriales</taxon>
        <taxon>Haloferacaceae</taxon>
        <taxon>Halobaculum</taxon>
    </lineage>
</organism>
<name>A0ABD5T8S5_9EURY</name>
<feature type="region of interest" description="Disordered" evidence="1">
    <location>
        <begin position="300"/>
        <end position="323"/>
    </location>
</feature>
<dbReference type="EMBL" id="JBHSWX010000001">
    <property type="protein sequence ID" value="MFC6784463.1"/>
    <property type="molecule type" value="Genomic_DNA"/>
</dbReference>
<dbReference type="InterPro" id="IPR027268">
    <property type="entry name" value="Peptidase_M4/M1_CTD_sf"/>
</dbReference>
<dbReference type="SUPFAM" id="SSF55486">
    <property type="entry name" value="Metalloproteases ('zincins'), catalytic domain"/>
    <property type="match status" value="1"/>
</dbReference>
<reference evidence="3 4" key="1">
    <citation type="journal article" date="2019" name="Int. J. Syst. Evol. Microbiol.">
        <title>The Global Catalogue of Microorganisms (GCM) 10K type strain sequencing project: providing services to taxonomists for standard genome sequencing and annotation.</title>
        <authorList>
            <consortium name="The Broad Institute Genomics Platform"/>
            <consortium name="The Broad Institute Genome Sequencing Center for Infectious Disease"/>
            <person name="Wu L."/>
            <person name="Ma J."/>
        </authorList>
    </citation>
    <scope>NUCLEOTIDE SEQUENCE [LARGE SCALE GENOMIC DNA]</scope>
    <source>
        <strain evidence="3 4">SYNS20</strain>
    </source>
</reference>
<evidence type="ECO:0000256" key="2">
    <source>
        <dbReference type="SAM" id="Phobius"/>
    </source>
</evidence>
<dbReference type="Gene3D" id="1.10.390.10">
    <property type="entry name" value="Neutral Protease Domain 2"/>
    <property type="match status" value="1"/>
</dbReference>
<keyword evidence="2" id="KW-0812">Transmembrane</keyword>
<gene>
    <name evidence="3" type="ORF">ACFQFD_00235</name>
</gene>
<dbReference type="GeneID" id="81211174"/>
<proteinExistence type="predicted"/>
<evidence type="ECO:0000256" key="1">
    <source>
        <dbReference type="SAM" id="MobiDB-lite"/>
    </source>
</evidence>
<comment type="caution">
    <text evidence="3">The sequence shown here is derived from an EMBL/GenBank/DDBJ whole genome shotgun (WGS) entry which is preliminary data.</text>
</comment>
<feature type="transmembrane region" description="Helical" evidence="2">
    <location>
        <begin position="572"/>
        <end position="592"/>
    </location>
</feature>
<evidence type="ECO:0000313" key="3">
    <source>
        <dbReference type="EMBL" id="MFC6784463.1"/>
    </source>
</evidence>
<keyword evidence="4" id="KW-1185">Reference proteome</keyword>
<keyword evidence="2" id="KW-0472">Membrane</keyword>
<dbReference type="RefSeq" id="WP_284063649.1">
    <property type="nucleotide sequence ID" value="NZ_CP126159.1"/>
</dbReference>
<feature type="compositionally biased region" description="Basic and acidic residues" evidence="1">
    <location>
        <begin position="300"/>
        <end position="315"/>
    </location>
</feature>
<evidence type="ECO:0000313" key="4">
    <source>
        <dbReference type="Proteomes" id="UP001596443"/>
    </source>
</evidence>
<dbReference type="AlphaFoldDB" id="A0ABD5T8S5"/>
<dbReference type="Proteomes" id="UP001596443">
    <property type="component" value="Unassembled WGS sequence"/>
</dbReference>
<sequence>MTEASTSDGAVKGSGAQLESPRPQVSDAIPEERVIPTTVEIRRLNETNTVHFTYEFDLPSDTVEFRITDIDYIERYSVVETTGFEDNQKLTWDTTTAAPSLTIAHPLPNDSNAGMHRVTVPSPSGEVQREDPPDERFVDSVYEEPVGFHLDTTIEVHGEGDLAAQYFVTGSYTKYSERADGKVISLYVPERVEMAVSPETAIKALAATERTIQGDPQRDVSVFVLEGQFGAGGAGRSDAVVQAGSPLSIYVHETAHINEITFYDRDMAWFTEGSATYYGSSFEPDGGQLRWKPATILRKTDPDTKWPRGDHHEDSTLGDADTYDHRTSYEKGSRLLFALDVKLREATDGEATIHDVMYRVNQRSGQGSLNYTEFRGIVVDLGGEDLGTWLDPYVLTSQNPPQPNASVFGPTPSFAEGTTNTSGDARETYEFTITIPSGDQARLDSVTVSIESRWSTVTAVVADENNDGRVRVQFQPYGPDGGTVLQPTDAADELTLTEGGLEEPVASEVLQIKLQVTDTTGSYTLATRSITLESIPTTTPQSEPSPTQDGDSFAALGIDRLQNHLYTYASKLPLFNAVLGVLLCSAIVGLMIKGRYVE</sequence>
<feature type="region of interest" description="Disordered" evidence="1">
    <location>
        <begin position="1"/>
        <end position="29"/>
    </location>
</feature>